<sequence>MVSFSLLGMPTLLEGGSLSPGQTLLAGFIASSTMMIPRVSGSAVLIILAKVLKTLFSKYQSQILFFFSGLILGSARMLFLSEFGVLSLITFMAGVGVVYKWGRLKYK</sequence>
<evidence type="ECO:0000313" key="2">
    <source>
        <dbReference type="EMBL" id="ABR46471.1"/>
    </source>
</evidence>
<feature type="transmembrane region" description="Helical" evidence="1">
    <location>
        <begin position="85"/>
        <end position="102"/>
    </location>
</feature>
<dbReference type="Proteomes" id="UP000001572">
    <property type="component" value="Chromosome"/>
</dbReference>
<dbReference type="HOGENOM" id="CLU_2204509_0_0_9"/>
<dbReference type="eggNOG" id="COG2035">
    <property type="taxonomic scope" value="Bacteria"/>
</dbReference>
<proteinExistence type="predicted"/>
<keyword evidence="3" id="KW-1185">Reference proteome</keyword>
<evidence type="ECO:0000256" key="1">
    <source>
        <dbReference type="SAM" id="Phobius"/>
    </source>
</evidence>
<dbReference type="RefSeq" id="WP_011971380.1">
    <property type="nucleotide sequence ID" value="NC_009633.1"/>
</dbReference>
<keyword evidence="1" id="KW-1133">Transmembrane helix</keyword>
<feature type="transmembrane region" description="Helical" evidence="1">
    <location>
        <begin position="63"/>
        <end position="79"/>
    </location>
</feature>
<dbReference type="KEGG" id="amt:Amet_0238"/>
<organism evidence="2 3">
    <name type="scientific">Alkaliphilus metalliredigens (strain QYMF)</name>
    <dbReference type="NCBI Taxonomy" id="293826"/>
    <lineage>
        <taxon>Bacteria</taxon>
        <taxon>Bacillati</taxon>
        <taxon>Bacillota</taxon>
        <taxon>Clostridia</taxon>
        <taxon>Peptostreptococcales</taxon>
        <taxon>Natronincolaceae</taxon>
        <taxon>Alkaliphilus</taxon>
    </lineage>
</organism>
<name>A6TJV3_ALKMQ</name>
<reference evidence="3" key="1">
    <citation type="journal article" date="2016" name="Genome Announc.">
        <title>Complete genome sequence of Alkaliphilus metalliredigens strain QYMF, an alkaliphilic and metal-reducing bacterium isolated from borax-contaminated leachate ponds.</title>
        <authorList>
            <person name="Hwang C."/>
            <person name="Copeland A."/>
            <person name="Lucas S."/>
            <person name="Lapidus A."/>
            <person name="Barry K."/>
            <person name="Detter J.C."/>
            <person name="Glavina Del Rio T."/>
            <person name="Hammon N."/>
            <person name="Israni S."/>
            <person name="Dalin E."/>
            <person name="Tice H."/>
            <person name="Pitluck S."/>
            <person name="Chertkov O."/>
            <person name="Brettin T."/>
            <person name="Bruce D."/>
            <person name="Han C."/>
            <person name="Schmutz J."/>
            <person name="Larimer F."/>
            <person name="Land M.L."/>
            <person name="Hauser L."/>
            <person name="Kyrpides N."/>
            <person name="Mikhailova N."/>
            <person name="Ye Q."/>
            <person name="Zhou J."/>
            <person name="Richardson P."/>
            <person name="Fields M.W."/>
        </authorList>
    </citation>
    <scope>NUCLEOTIDE SEQUENCE [LARGE SCALE GENOMIC DNA]</scope>
    <source>
        <strain evidence="3">QYMF</strain>
    </source>
</reference>
<gene>
    <name evidence="2" type="ordered locus">Amet_0238</name>
</gene>
<keyword evidence="1" id="KW-0472">Membrane</keyword>
<evidence type="ECO:0000313" key="3">
    <source>
        <dbReference type="Proteomes" id="UP000001572"/>
    </source>
</evidence>
<dbReference type="OrthoDB" id="9793746at2"/>
<protein>
    <submittedName>
        <fullName evidence="2">Uncharacterized protein</fullName>
    </submittedName>
</protein>
<accession>A6TJV3</accession>
<dbReference type="AlphaFoldDB" id="A6TJV3"/>
<keyword evidence="1" id="KW-0812">Transmembrane</keyword>
<dbReference type="EMBL" id="CP000724">
    <property type="protein sequence ID" value="ABR46471.1"/>
    <property type="molecule type" value="Genomic_DNA"/>
</dbReference>
<feature type="transmembrane region" description="Helical" evidence="1">
    <location>
        <begin position="35"/>
        <end position="56"/>
    </location>
</feature>